<dbReference type="EMBL" id="CP075865">
    <property type="protein sequence ID" value="QYS95993.1"/>
    <property type="molecule type" value="Genomic_DNA"/>
</dbReference>
<dbReference type="AlphaFoldDB" id="A0A8G0L573"/>
<gene>
    <name evidence="1" type="ORF">H0G86_003258</name>
</gene>
<evidence type="ECO:0000313" key="1">
    <source>
        <dbReference type="EMBL" id="QYS95993.1"/>
    </source>
</evidence>
<reference evidence="1 2" key="1">
    <citation type="journal article" date="2021" name="BMC Genomics">
        <title>Telomere-to-telomere genome assembly of asparaginase-producing Trichoderma simmonsii.</title>
        <authorList>
            <person name="Chung D."/>
            <person name="Kwon Y.M."/>
            <person name="Yang Y."/>
        </authorList>
    </citation>
    <scope>NUCLEOTIDE SEQUENCE [LARGE SCALE GENOMIC DNA]</scope>
    <source>
        <strain evidence="1 2">GH-Sj1</strain>
    </source>
</reference>
<organism evidence="1 2">
    <name type="scientific">Trichoderma simmonsii</name>
    <dbReference type="NCBI Taxonomy" id="1491479"/>
    <lineage>
        <taxon>Eukaryota</taxon>
        <taxon>Fungi</taxon>
        <taxon>Dikarya</taxon>
        <taxon>Ascomycota</taxon>
        <taxon>Pezizomycotina</taxon>
        <taxon>Sordariomycetes</taxon>
        <taxon>Hypocreomycetidae</taxon>
        <taxon>Hypocreales</taxon>
        <taxon>Hypocreaceae</taxon>
        <taxon>Trichoderma</taxon>
    </lineage>
</organism>
<name>A0A8G0L573_9HYPO</name>
<dbReference type="Proteomes" id="UP000826661">
    <property type="component" value="Chromosome II"/>
</dbReference>
<sequence>MLNWHKSRREQEKKNAPKVWYKRTKDLKDKNAVLFSIPKRYSQLMKIFEKKSCTSQNNISSENLPQKKMEQPLPLELVHLTIPPRKKDTEEHKHKHKKT</sequence>
<keyword evidence="2" id="KW-1185">Reference proteome</keyword>
<evidence type="ECO:0000313" key="2">
    <source>
        <dbReference type="Proteomes" id="UP000826661"/>
    </source>
</evidence>
<proteinExistence type="predicted"/>
<protein>
    <submittedName>
        <fullName evidence="1">Uncharacterized protein</fullName>
    </submittedName>
</protein>
<accession>A0A8G0L573</accession>